<dbReference type="PANTHER" id="PTHR30055:SF234">
    <property type="entry name" value="HTH-TYPE TRANSCRIPTIONAL REGULATOR BETI"/>
    <property type="match status" value="1"/>
</dbReference>
<dbReference type="PROSITE" id="PS50977">
    <property type="entry name" value="HTH_TETR_2"/>
    <property type="match status" value="1"/>
</dbReference>
<organism evidence="6 7">
    <name type="scientific">Aeromicrobium choanae</name>
    <dbReference type="NCBI Taxonomy" id="1736691"/>
    <lineage>
        <taxon>Bacteria</taxon>
        <taxon>Bacillati</taxon>
        <taxon>Actinomycetota</taxon>
        <taxon>Actinomycetes</taxon>
        <taxon>Propionibacteriales</taxon>
        <taxon>Nocardioidaceae</taxon>
        <taxon>Aeromicrobium</taxon>
    </lineage>
</organism>
<evidence type="ECO:0000313" key="7">
    <source>
        <dbReference type="Proteomes" id="UP000191040"/>
    </source>
</evidence>
<evidence type="ECO:0000256" key="3">
    <source>
        <dbReference type="ARBA" id="ARBA00023163"/>
    </source>
</evidence>
<dbReference type="RefSeq" id="WP_078699567.1">
    <property type="nucleotide sequence ID" value="NZ_LT796768.1"/>
</dbReference>
<evidence type="ECO:0000256" key="1">
    <source>
        <dbReference type="ARBA" id="ARBA00023015"/>
    </source>
</evidence>
<evidence type="ECO:0000259" key="5">
    <source>
        <dbReference type="PROSITE" id="PS50977"/>
    </source>
</evidence>
<dbReference type="Pfam" id="PF00440">
    <property type="entry name" value="TetR_N"/>
    <property type="match status" value="1"/>
</dbReference>
<sequence length="173" mass="18697">MAEERSTRDRVLDAFERLLVGAGSRAATLDAVAAEAGVSKGGLLYHFHSREALVDGMVERLREQAARDVELMRSAEQGPVGFYLETSVDTGSDFDRALIAASRIAQEHDHGARTALADIRDAWFGVLNEHLGDEALARTIQLIGDGLYFDDTTGLGSPDALGHVRKVLGRLGH</sequence>
<keyword evidence="1" id="KW-0805">Transcription regulation</keyword>
<proteinExistence type="predicted"/>
<keyword evidence="2 4" id="KW-0238">DNA-binding</keyword>
<reference evidence="7" key="1">
    <citation type="submission" date="2017-02" db="EMBL/GenBank/DDBJ databases">
        <authorList>
            <person name="Varghese N."/>
            <person name="Submissions S."/>
        </authorList>
    </citation>
    <scope>NUCLEOTIDE SEQUENCE [LARGE SCALE GENOMIC DNA]</scope>
    <source>
        <strain evidence="7">9H-4</strain>
    </source>
</reference>
<dbReference type="EMBL" id="LT796768">
    <property type="protein sequence ID" value="SKB06932.1"/>
    <property type="molecule type" value="Genomic_DNA"/>
</dbReference>
<keyword evidence="7" id="KW-1185">Reference proteome</keyword>
<dbReference type="InterPro" id="IPR001647">
    <property type="entry name" value="HTH_TetR"/>
</dbReference>
<feature type="domain" description="HTH tetR-type" evidence="5">
    <location>
        <begin position="5"/>
        <end position="65"/>
    </location>
</feature>
<feature type="DNA-binding region" description="H-T-H motif" evidence="4">
    <location>
        <begin position="28"/>
        <end position="47"/>
    </location>
</feature>
<dbReference type="InterPro" id="IPR041479">
    <property type="entry name" value="TetR_CgmR_C"/>
</dbReference>
<dbReference type="GO" id="GO:0003700">
    <property type="term" value="F:DNA-binding transcription factor activity"/>
    <property type="evidence" value="ECO:0007669"/>
    <property type="project" value="TreeGrafter"/>
</dbReference>
<protein>
    <submittedName>
        <fullName evidence="6">Transcriptional regulator, TetR family</fullName>
    </submittedName>
</protein>
<dbReference type="InterPro" id="IPR050109">
    <property type="entry name" value="HTH-type_TetR-like_transc_reg"/>
</dbReference>
<evidence type="ECO:0000313" key="6">
    <source>
        <dbReference type="EMBL" id="SKB06932.1"/>
    </source>
</evidence>
<dbReference type="AlphaFoldDB" id="A0A1T4YYS6"/>
<dbReference type="GO" id="GO:0000976">
    <property type="term" value="F:transcription cis-regulatory region binding"/>
    <property type="evidence" value="ECO:0007669"/>
    <property type="project" value="TreeGrafter"/>
</dbReference>
<dbReference type="Proteomes" id="UP000191040">
    <property type="component" value="Chromosome I"/>
</dbReference>
<dbReference type="OrthoDB" id="9816296at2"/>
<dbReference type="PRINTS" id="PR00455">
    <property type="entry name" value="HTHTETR"/>
</dbReference>
<dbReference type="STRING" id="1736691.SAMN06295964_1491"/>
<evidence type="ECO:0000256" key="4">
    <source>
        <dbReference type="PROSITE-ProRule" id="PRU00335"/>
    </source>
</evidence>
<evidence type="ECO:0000256" key="2">
    <source>
        <dbReference type="ARBA" id="ARBA00023125"/>
    </source>
</evidence>
<gene>
    <name evidence="6" type="ORF">SAMN06295964_1491</name>
</gene>
<dbReference type="InterPro" id="IPR009057">
    <property type="entry name" value="Homeodomain-like_sf"/>
</dbReference>
<dbReference type="Pfam" id="PF17937">
    <property type="entry name" value="TetR_C_28"/>
    <property type="match status" value="1"/>
</dbReference>
<name>A0A1T4YYS6_9ACTN</name>
<dbReference type="PANTHER" id="PTHR30055">
    <property type="entry name" value="HTH-TYPE TRANSCRIPTIONAL REGULATOR RUTR"/>
    <property type="match status" value="1"/>
</dbReference>
<dbReference type="SUPFAM" id="SSF46689">
    <property type="entry name" value="Homeodomain-like"/>
    <property type="match status" value="1"/>
</dbReference>
<accession>A0A1T4YYS6</accession>
<dbReference type="Gene3D" id="1.10.357.10">
    <property type="entry name" value="Tetracycline Repressor, domain 2"/>
    <property type="match status" value="1"/>
</dbReference>
<keyword evidence="3" id="KW-0804">Transcription</keyword>